<evidence type="ECO:0008006" key="5">
    <source>
        <dbReference type="Google" id="ProtNLM"/>
    </source>
</evidence>
<reference evidence="3 4" key="1">
    <citation type="submission" date="2015-07" db="EMBL/GenBank/DDBJ databases">
        <title>Genome sequencing of Kibdelosporangium phytohabitans.</title>
        <authorList>
            <person name="Qin S."/>
            <person name="Xing K."/>
        </authorList>
    </citation>
    <scope>NUCLEOTIDE SEQUENCE [LARGE SCALE GENOMIC DNA]</scope>
    <source>
        <strain evidence="3 4">KLBMP1111</strain>
    </source>
</reference>
<gene>
    <name evidence="3" type="ORF">AOZ06_46760</name>
</gene>
<feature type="signal peptide" evidence="2">
    <location>
        <begin position="1"/>
        <end position="30"/>
    </location>
</feature>
<evidence type="ECO:0000256" key="2">
    <source>
        <dbReference type="SAM" id="SignalP"/>
    </source>
</evidence>
<protein>
    <recommendedName>
        <fullName evidence="5">RdlA protein</fullName>
    </recommendedName>
</protein>
<feature type="compositionally biased region" description="Low complexity" evidence="1">
    <location>
        <begin position="134"/>
        <end position="145"/>
    </location>
</feature>
<dbReference type="EMBL" id="CP012752">
    <property type="protein sequence ID" value="ALG13375.1"/>
    <property type="molecule type" value="Genomic_DNA"/>
</dbReference>
<keyword evidence="2" id="KW-0732">Signal</keyword>
<sequence length="181" mass="17509">MSIVPLFKKTVIVAALAAAGFAALAGTASAGEPGHGQGNRPLVSHGKSADLNTVQQGLVPVNGLNNVNVSPNLGCVANRPLEDLNAQSLVGIVPVAVDVDEALKQPHINVLSNGNVSSTVEDNSCTSNQGSSQAGTNTHGATGAGDSSNGHAVGNAAGSENSSGNGAGGLIGSAGSLLGGK</sequence>
<keyword evidence="4" id="KW-1185">Reference proteome</keyword>
<evidence type="ECO:0000313" key="4">
    <source>
        <dbReference type="Proteomes" id="UP000063699"/>
    </source>
</evidence>
<dbReference type="KEGG" id="kphy:AOZ06_46760"/>
<name>A0A0N7F566_9PSEU</name>
<organism evidence="3 4">
    <name type="scientific">Kibdelosporangium phytohabitans</name>
    <dbReference type="NCBI Taxonomy" id="860235"/>
    <lineage>
        <taxon>Bacteria</taxon>
        <taxon>Bacillati</taxon>
        <taxon>Actinomycetota</taxon>
        <taxon>Actinomycetes</taxon>
        <taxon>Pseudonocardiales</taxon>
        <taxon>Pseudonocardiaceae</taxon>
        <taxon>Kibdelosporangium</taxon>
    </lineage>
</organism>
<feature type="compositionally biased region" description="Polar residues" evidence="1">
    <location>
        <begin position="113"/>
        <end position="133"/>
    </location>
</feature>
<feature type="chain" id="PRO_5006011769" description="RdlA protein" evidence="2">
    <location>
        <begin position="31"/>
        <end position="181"/>
    </location>
</feature>
<dbReference type="Proteomes" id="UP000063699">
    <property type="component" value="Chromosome"/>
</dbReference>
<evidence type="ECO:0000313" key="3">
    <source>
        <dbReference type="EMBL" id="ALG13375.1"/>
    </source>
</evidence>
<evidence type="ECO:0000256" key="1">
    <source>
        <dbReference type="SAM" id="MobiDB-lite"/>
    </source>
</evidence>
<accession>A0A0N7F566</accession>
<feature type="compositionally biased region" description="Low complexity" evidence="1">
    <location>
        <begin position="154"/>
        <end position="164"/>
    </location>
</feature>
<dbReference type="AlphaFoldDB" id="A0A0N7F566"/>
<proteinExistence type="predicted"/>
<feature type="region of interest" description="Disordered" evidence="1">
    <location>
        <begin position="113"/>
        <end position="169"/>
    </location>
</feature>